<feature type="domain" description="NADH dehydrogenase subunit 5 C-terminal" evidence="20">
    <location>
        <begin position="423"/>
        <end position="603"/>
    </location>
</feature>
<feature type="transmembrane region" description="Helical" evidence="16">
    <location>
        <begin position="173"/>
        <end position="193"/>
    </location>
</feature>
<evidence type="ECO:0000256" key="17">
    <source>
        <dbReference type="SAM" id="SignalP"/>
    </source>
</evidence>
<feature type="chain" id="PRO_5001527400" description="NADH-ubiquinone oxidoreductase chain 5" evidence="17">
    <location>
        <begin position="20"/>
        <end position="605"/>
    </location>
</feature>
<dbReference type="CTD" id="4540"/>
<feature type="transmembrane region" description="Helical" evidence="16">
    <location>
        <begin position="455"/>
        <end position="473"/>
    </location>
</feature>
<dbReference type="RefSeq" id="YP_009029945.1">
    <property type="nucleotide sequence ID" value="NC_024107.1"/>
</dbReference>
<evidence type="ECO:0000256" key="4">
    <source>
        <dbReference type="ARBA" id="ARBA00022448"/>
    </source>
</evidence>
<keyword evidence="4 16" id="KW-0813">Transport</keyword>
<evidence type="ECO:0000256" key="1">
    <source>
        <dbReference type="ARBA" id="ARBA00004448"/>
    </source>
</evidence>
<dbReference type="GO" id="GO:0005743">
    <property type="term" value="C:mitochondrial inner membrane"/>
    <property type="evidence" value="ECO:0007669"/>
    <property type="project" value="UniProtKB-SubCell"/>
</dbReference>
<evidence type="ECO:0000256" key="6">
    <source>
        <dbReference type="ARBA" id="ARBA00022692"/>
    </source>
</evidence>
<dbReference type="NCBIfam" id="TIGR01974">
    <property type="entry name" value="NDH_I_L"/>
    <property type="match status" value="1"/>
</dbReference>
<keyword evidence="12 16" id="KW-0830">Ubiquinone</keyword>
<keyword evidence="13 16" id="KW-0496">Mitochondrion</keyword>
<feature type="transmembrane region" description="Helical" evidence="16">
    <location>
        <begin position="140"/>
        <end position="161"/>
    </location>
</feature>
<keyword evidence="5" id="KW-0679">Respiratory chain</keyword>
<keyword evidence="6 16" id="KW-0812">Transmembrane</keyword>
<feature type="transmembrane region" description="Helical" evidence="16">
    <location>
        <begin position="246"/>
        <end position="262"/>
    </location>
</feature>
<feature type="transmembrane region" description="Helical" evidence="16">
    <location>
        <begin position="586"/>
        <end position="604"/>
    </location>
</feature>
<evidence type="ECO:0000256" key="12">
    <source>
        <dbReference type="ARBA" id="ARBA00023075"/>
    </source>
</evidence>
<dbReference type="InterPro" id="IPR018393">
    <property type="entry name" value="NADHpl_OxRdtase_5_subgr"/>
</dbReference>
<gene>
    <name evidence="21" type="primary">ND5</name>
</gene>
<evidence type="ECO:0000256" key="11">
    <source>
        <dbReference type="ARBA" id="ARBA00023027"/>
    </source>
</evidence>
<comment type="similarity">
    <text evidence="16">Belongs to the complex I subunit 5 family.</text>
</comment>
<dbReference type="GO" id="GO:0008137">
    <property type="term" value="F:NADH dehydrogenase (ubiquinone) activity"/>
    <property type="evidence" value="ECO:0007669"/>
    <property type="project" value="UniProtKB-EC"/>
</dbReference>
<evidence type="ECO:0000313" key="21">
    <source>
        <dbReference type="EMBL" id="AHY85680.1"/>
    </source>
</evidence>
<organism evidence="21">
    <name type="scientific">Cecropis daurica</name>
    <dbReference type="NCBI Taxonomy" id="317158"/>
    <lineage>
        <taxon>Eukaryota</taxon>
        <taxon>Metazoa</taxon>
        <taxon>Chordata</taxon>
        <taxon>Craniata</taxon>
        <taxon>Vertebrata</taxon>
        <taxon>Euteleostomi</taxon>
        <taxon>Archelosauria</taxon>
        <taxon>Archosauria</taxon>
        <taxon>Dinosauria</taxon>
        <taxon>Saurischia</taxon>
        <taxon>Theropoda</taxon>
        <taxon>Coelurosauria</taxon>
        <taxon>Aves</taxon>
        <taxon>Neognathae</taxon>
        <taxon>Neoaves</taxon>
        <taxon>Telluraves</taxon>
        <taxon>Australaves</taxon>
        <taxon>Passeriformes</taxon>
        <taxon>Sylvioidea</taxon>
        <taxon>Hirundinidae</taxon>
        <taxon>Cecropis</taxon>
    </lineage>
</organism>
<dbReference type="GO" id="GO:0015990">
    <property type="term" value="P:electron transport coupled proton transport"/>
    <property type="evidence" value="ECO:0007669"/>
    <property type="project" value="TreeGrafter"/>
</dbReference>
<evidence type="ECO:0000256" key="8">
    <source>
        <dbReference type="ARBA" id="ARBA00022967"/>
    </source>
</evidence>
<evidence type="ECO:0000259" key="19">
    <source>
        <dbReference type="Pfam" id="PF00662"/>
    </source>
</evidence>
<name>A0A024A279_9PASS</name>
<evidence type="ECO:0000256" key="9">
    <source>
        <dbReference type="ARBA" id="ARBA00022982"/>
    </source>
</evidence>
<keyword evidence="10 16" id="KW-1133">Transmembrane helix</keyword>
<dbReference type="PANTHER" id="PTHR42829:SF2">
    <property type="entry name" value="NADH-UBIQUINONE OXIDOREDUCTASE CHAIN 5"/>
    <property type="match status" value="1"/>
</dbReference>
<dbReference type="GO" id="GO:0042773">
    <property type="term" value="P:ATP synthesis coupled electron transport"/>
    <property type="evidence" value="ECO:0007669"/>
    <property type="project" value="InterPro"/>
</dbReference>
<evidence type="ECO:0000256" key="2">
    <source>
        <dbReference type="ARBA" id="ARBA00012944"/>
    </source>
</evidence>
<sequence length="605" mass="66362">MDLSLVLAISMLLVLTTLSTPIILPLLLPNINNNPMTIANTVKTSFLMSLIPMSIHIYSGTENLITLWEWKFIMTFKIPISLKMDFYSLTFFPIALFVSWSILQFATWYMASDPYITKFFSHLLLFLIAMLILIVANNLFVLFIGWEGVGIMSFLLISWWHGRAEANTAALQAVLYNRIGDIGLILCMAWLAYTSNTWELQQLSHPSQTPTLPLLGLILAATGKSAQFGLHPWLPAAMEGPTPVSALLHSSTMVVAGIFLLIRTHPLFNTNQTALTLCLCLGALSTLFAATCALTQNDIKKIIAFSTSSQLGLMMVTIGLNLPQLAFLHISTHAFFKAMLFLCSGSIIHNLNGEQDIRKMGGLQKMMPTTTSCLTIGNLALMGTPFLAGFYSKDQIIESLNTSYLNAWALLLTLLATTFTAIYTIRMTVLVQTGFTRIPPLTPMNENNPAITRPLTRLALGSITAGLLITSYIPPTKTPPTTMPLSIKITALVITALGIAIALEISKMSQTLILTKQTPTYNFSISLGYFNPLMHRFSMKNSLASGQNIASHLVDLSWYKLLGPEGLANLQMTAAKTATTLHSGLIKAYLGSFALSIFIILMSTQ</sequence>
<evidence type="ECO:0000256" key="16">
    <source>
        <dbReference type="RuleBase" id="RU003404"/>
    </source>
</evidence>
<feature type="transmembrane region" description="Helical" evidence="16">
    <location>
        <begin position="86"/>
        <end position="103"/>
    </location>
</feature>
<keyword evidence="11 16" id="KW-0520">NAD</keyword>
<dbReference type="InterPro" id="IPR010934">
    <property type="entry name" value="NADH_DH_su5_C"/>
</dbReference>
<feature type="transmembrane region" description="Helical" evidence="16">
    <location>
        <begin position="302"/>
        <end position="322"/>
    </location>
</feature>
<keyword evidence="7" id="KW-0999">Mitochondrion inner membrane</keyword>
<protein>
    <recommendedName>
        <fullName evidence="3 16">NADH-ubiquinone oxidoreductase chain 5</fullName>
        <ecNumber evidence="2 16">7.1.1.2</ecNumber>
    </recommendedName>
</protein>
<feature type="transmembrane region" description="Helical" evidence="16">
    <location>
        <begin position="274"/>
        <end position="295"/>
    </location>
</feature>
<dbReference type="AlphaFoldDB" id="A0A024A279"/>
<evidence type="ECO:0000259" key="20">
    <source>
        <dbReference type="Pfam" id="PF06455"/>
    </source>
</evidence>
<dbReference type="InterPro" id="IPR003945">
    <property type="entry name" value="NU5C-like"/>
</dbReference>
<dbReference type="Pfam" id="PF06455">
    <property type="entry name" value="NADH5_C"/>
    <property type="match status" value="1"/>
</dbReference>
<dbReference type="InterPro" id="IPR001516">
    <property type="entry name" value="Proton_antipo_N"/>
</dbReference>
<keyword evidence="9" id="KW-0249">Electron transport</keyword>
<evidence type="ECO:0000256" key="13">
    <source>
        <dbReference type="ARBA" id="ARBA00023128"/>
    </source>
</evidence>
<accession>A0A024A279</accession>
<dbReference type="GeneID" id="19351434"/>
<dbReference type="PANTHER" id="PTHR42829">
    <property type="entry name" value="NADH-UBIQUINONE OXIDOREDUCTASE CHAIN 5"/>
    <property type="match status" value="1"/>
</dbReference>
<dbReference type="GO" id="GO:0003954">
    <property type="term" value="F:NADH dehydrogenase activity"/>
    <property type="evidence" value="ECO:0007669"/>
    <property type="project" value="TreeGrafter"/>
</dbReference>
<dbReference type="Pfam" id="PF00662">
    <property type="entry name" value="Proton_antipo_N"/>
    <property type="match status" value="1"/>
</dbReference>
<feature type="transmembrane region" description="Helical" evidence="16">
    <location>
        <begin position="485"/>
        <end position="503"/>
    </location>
</feature>
<feature type="transmembrane region" description="Helical" evidence="16">
    <location>
        <begin position="404"/>
        <end position="425"/>
    </location>
</feature>
<feature type="domain" description="NADH:quinone oxidoreductase/Mrp antiporter transmembrane" evidence="18">
    <location>
        <begin position="136"/>
        <end position="418"/>
    </location>
</feature>
<evidence type="ECO:0000256" key="7">
    <source>
        <dbReference type="ARBA" id="ARBA00022792"/>
    </source>
</evidence>
<evidence type="ECO:0000256" key="3">
    <source>
        <dbReference type="ARBA" id="ARBA00021096"/>
    </source>
</evidence>
<feature type="transmembrane region" description="Helical" evidence="16">
    <location>
        <begin position="373"/>
        <end position="392"/>
    </location>
</feature>
<comment type="subcellular location">
    <subcellularLocation>
        <location evidence="1">Mitochondrion inner membrane</location>
        <topology evidence="1">Multi-pass membrane protein</topology>
    </subcellularLocation>
</comment>
<geneLocation type="mitochondrion" evidence="21"/>
<evidence type="ECO:0000256" key="10">
    <source>
        <dbReference type="ARBA" id="ARBA00022989"/>
    </source>
</evidence>
<dbReference type="EC" id="7.1.1.2" evidence="2 16"/>
<dbReference type="InterPro" id="IPR001750">
    <property type="entry name" value="ND/Mrp_TM"/>
</dbReference>
<evidence type="ECO:0000256" key="14">
    <source>
        <dbReference type="ARBA" id="ARBA00023136"/>
    </source>
</evidence>
<feature type="domain" description="NADH-Ubiquinone oxidoreductase (complex I) chain 5 N-terminal" evidence="19">
    <location>
        <begin position="70"/>
        <end position="120"/>
    </location>
</feature>
<dbReference type="PRINTS" id="PR01434">
    <property type="entry name" value="NADHDHGNASE5"/>
</dbReference>
<comment type="catalytic activity">
    <reaction evidence="15 16">
        <text>a ubiquinone + NADH + 5 H(+)(in) = a ubiquinol + NAD(+) + 4 H(+)(out)</text>
        <dbReference type="Rhea" id="RHEA:29091"/>
        <dbReference type="Rhea" id="RHEA-COMP:9565"/>
        <dbReference type="Rhea" id="RHEA-COMP:9566"/>
        <dbReference type="ChEBI" id="CHEBI:15378"/>
        <dbReference type="ChEBI" id="CHEBI:16389"/>
        <dbReference type="ChEBI" id="CHEBI:17976"/>
        <dbReference type="ChEBI" id="CHEBI:57540"/>
        <dbReference type="ChEBI" id="CHEBI:57945"/>
        <dbReference type="EC" id="7.1.1.2"/>
    </reaction>
</comment>
<comment type="function">
    <text evidence="16">Core subunit of the mitochondrial membrane respiratory chain NADH dehydrogenase (Complex I) which catalyzes electron transfer from NADH through the respiratory chain, using ubiquinone as an electron acceptor. Essential for the catalytic activity and assembly of complex I.</text>
</comment>
<keyword evidence="14 16" id="KW-0472">Membrane</keyword>
<evidence type="ECO:0000256" key="15">
    <source>
        <dbReference type="ARBA" id="ARBA00049551"/>
    </source>
</evidence>
<evidence type="ECO:0000256" key="5">
    <source>
        <dbReference type="ARBA" id="ARBA00022660"/>
    </source>
</evidence>
<evidence type="ECO:0000259" key="18">
    <source>
        <dbReference type="Pfam" id="PF00361"/>
    </source>
</evidence>
<reference evidence="21" key="1">
    <citation type="journal article" date="2014" name="Mitochondrial DNA">
        <title>Complete mitochondrial genome of Red-rumped Swallow, Cecropis daurica (Passeriformes: Hirundinidae).</title>
        <authorList>
            <person name="Liu S."/>
            <person name="Chen Y."/>
            <person name="Liu J.D."/>
            <person name="Wu Y.H."/>
            <person name="Xie J.H."/>
            <person name="Shen Y.W."/>
        </authorList>
    </citation>
    <scope>NUCLEOTIDE SEQUENCE</scope>
</reference>
<keyword evidence="17" id="KW-0732">Signal</keyword>
<dbReference type="EMBL" id="KJ499911">
    <property type="protein sequence ID" value="AHY85680.1"/>
    <property type="molecule type" value="Genomic_DNA"/>
</dbReference>
<proteinExistence type="inferred from homology"/>
<feature type="transmembrane region" description="Helical" evidence="16">
    <location>
        <begin position="115"/>
        <end position="134"/>
    </location>
</feature>
<feature type="signal peptide" evidence="17">
    <location>
        <begin position="1"/>
        <end position="19"/>
    </location>
</feature>
<keyword evidence="8" id="KW-1278">Translocase</keyword>
<dbReference type="Pfam" id="PF00361">
    <property type="entry name" value="Proton_antipo_M"/>
    <property type="match status" value="1"/>
</dbReference>